<keyword evidence="3" id="KW-1185">Reference proteome</keyword>
<evidence type="ECO:0000256" key="1">
    <source>
        <dbReference type="SAM" id="MobiDB-lite"/>
    </source>
</evidence>
<reference evidence="2 3" key="1">
    <citation type="submission" date="2024-11" db="EMBL/GenBank/DDBJ databases">
        <title>Chromosome-level genome assembly of the freshwater bivalve Anodonta woodiana.</title>
        <authorList>
            <person name="Chen X."/>
        </authorList>
    </citation>
    <scope>NUCLEOTIDE SEQUENCE [LARGE SCALE GENOMIC DNA]</scope>
    <source>
        <strain evidence="2">MN2024</strain>
        <tissue evidence="2">Gills</tissue>
    </source>
</reference>
<dbReference type="EMBL" id="JBJQND010000001">
    <property type="protein sequence ID" value="KAL3890785.1"/>
    <property type="molecule type" value="Genomic_DNA"/>
</dbReference>
<protein>
    <submittedName>
        <fullName evidence="2">Uncharacterized protein</fullName>
    </submittedName>
</protein>
<feature type="region of interest" description="Disordered" evidence="1">
    <location>
        <begin position="65"/>
        <end position="96"/>
    </location>
</feature>
<dbReference type="Proteomes" id="UP001634394">
    <property type="component" value="Unassembled WGS sequence"/>
</dbReference>
<dbReference type="AlphaFoldDB" id="A0ABD3Y0D4"/>
<accession>A0ABD3Y0D4</accession>
<evidence type="ECO:0000313" key="2">
    <source>
        <dbReference type="EMBL" id="KAL3890785.1"/>
    </source>
</evidence>
<gene>
    <name evidence="2" type="ORF">ACJMK2_003063</name>
</gene>
<sequence>MITGIFSQSIVNTIDNGLNNTIENNALHGNTKTEVPVYFTLDEISNRDGADTVEKYKTSLKERHNNIHRDGTYRTPQGEASRHIQQHAEDDDTVNQGYVCKYD</sequence>
<proteinExistence type="predicted"/>
<name>A0ABD3Y0D4_SINWO</name>
<comment type="caution">
    <text evidence="2">The sequence shown here is derived from an EMBL/GenBank/DDBJ whole genome shotgun (WGS) entry which is preliminary data.</text>
</comment>
<organism evidence="2 3">
    <name type="scientific">Sinanodonta woodiana</name>
    <name type="common">Chinese pond mussel</name>
    <name type="synonym">Anodonta woodiana</name>
    <dbReference type="NCBI Taxonomy" id="1069815"/>
    <lineage>
        <taxon>Eukaryota</taxon>
        <taxon>Metazoa</taxon>
        <taxon>Spiralia</taxon>
        <taxon>Lophotrochozoa</taxon>
        <taxon>Mollusca</taxon>
        <taxon>Bivalvia</taxon>
        <taxon>Autobranchia</taxon>
        <taxon>Heteroconchia</taxon>
        <taxon>Palaeoheterodonta</taxon>
        <taxon>Unionida</taxon>
        <taxon>Unionoidea</taxon>
        <taxon>Unionidae</taxon>
        <taxon>Unioninae</taxon>
        <taxon>Sinanodonta</taxon>
    </lineage>
</organism>
<evidence type="ECO:0000313" key="3">
    <source>
        <dbReference type="Proteomes" id="UP001634394"/>
    </source>
</evidence>